<keyword evidence="3" id="KW-1185">Reference proteome</keyword>
<gene>
    <name evidence="2" type="ORF">Rsub_12947</name>
</gene>
<sequence length="205" mass="21357">MARLGLFPVLLALAALAALAAPARAEHCALSLEESELNRLGAALAANPSAYLEIDASGAVKGAKVDALRADGYSQAAIDCMVSTYGAAPAGAAVQGGGGAQPLAVGVTKYQRKMTLSWFKDRGNEAKWKRPAESRFGLGALLNLDNKKMYKALKKMDSSKYPSTMAWMGDAVGVVMGPQFAILAPIVAFIMQGAMGAIPPLPPDY</sequence>
<evidence type="ECO:0000313" key="2">
    <source>
        <dbReference type="EMBL" id="GBF99832.1"/>
    </source>
</evidence>
<dbReference type="Proteomes" id="UP000247498">
    <property type="component" value="Unassembled WGS sequence"/>
</dbReference>
<dbReference type="InParanoid" id="A0A2V0PLA0"/>
<accession>A0A2V0PLA0</accession>
<organism evidence="2 3">
    <name type="scientific">Raphidocelis subcapitata</name>
    <dbReference type="NCBI Taxonomy" id="307507"/>
    <lineage>
        <taxon>Eukaryota</taxon>
        <taxon>Viridiplantae</taxon>
        <taxon>Chlorophyta</taxon>
        <taxon>core chlorophytes</taxon>
        <taxon>Chlorophyceae</taxon>
        <taxon>CS clade</taxon>
        <taxon>Sphaeropleales</taxon>
        <taxon>Selenastraceae</taxon>
        <taxon>Raphidocelis</taxon>
    </lineage>
</organism>
<name>A0A2V0PLA0_9CHLO</name>
<evidence type="ECO:0000313" key="3">
    <source>
        <dbReference type="Proteomes" id="UP000247498"/>
    </source>
</evidence>
<keyword evidence="1" id="KW-0732">Signal</keyword>
<feature type="signal peptide" evidence="1">
    <location>
        <begin position="1"/>
        <end position="25"/>
    </location>
</feature>
<reference evidence="2 3" key="1">
    <citation type="journal article" date="2018" name="Sci. Rep.">
        <title>Raphidocelis subcapitata (=Pseudokirchneriella subcapitata) provides an insight into genome evolution and environmental adaptations in the Sphaeropleales.</title>
        <authorList>
            <person name="Suzuki S."/>
            <person name="Yamaguchi H."/>
            <person name="Nakajima N."/>
            <person name="Kawachi M."/>
        </authorList>
    </citation>
    <scope>NUCLEOTIDE SEQUENCE [LARGE SCALE GENOMIC DNA]</scope>
    <source>
        <strain evidence="2 3">NIES-35</strain>
    </source>
</reference>
<evidence type="ECO:0000256" key="1">
    <source>
        <dbReference type="SAM" id="SignalP"/>
    </source>
</evidence>
<comment type="caution">
    <text evidence="2">The sequence shown here is derived from an EMBL/GenBank/DDBJ whole genome shotgun (WGS) entry which is preliminary data.</text>
</comment>
<dbReference type="EMBL" id="BDRX01000175">
    <property type="protein sequence ID" value="GBF99832.1"/>
    <property type="molecule type" value="Genomic_DNA"/>
</dbReference>
<proteinExistence type="predicted"/>
<feature type="chain" id="PRO_5015918111" evidence="1">
    <location>
        <begin position="26"/>
        <end position="205"/>
    </location>
</feature>
<protein>
    <submittedName>
        <fullName evidence="2">Uncharacterized protein</fullName>
    </submittedName>
</protein>
<dbReference type="AlphaFoldDB" id="A0A2V0PLA0"/>